<accession>A0A975IWC2</accession>
<evidence type="ECO:0000313" key="1">
    <source>
        <dbReference type="EMBL" id="QUD89927.1"/>
    </source>
</evidence>
<dbReference type="EMBL" id="CP073078">
    <property type="protein sequence ID" value="QUD89927.1"/>
    <property type="molecule type" value="Genomic_DNA"/>
</dbReference>
<organism evidence="1 2">
    <name type="scientific">Phenylobacterium montanum</name>
    <dbReference type="NCBI Taxonomy" id="2823693"/>
    <lineage>
        <taxon>Bacteria</taxon>
        <taxon>Pseudomonadati</taxon>
        <taxon>Pseudomonadota</taxon>
        <taxon>Alphaproteobacteria</taxon>
        <taxon>Caulobacterales</taxon>
        <taxon>Caulobacteraceae</taxon>
        <taxon>Phenylobacterium</taxon>
    </lineage>
</organism>
<dbReference type="KEGG" id="caul:KCG34_08705"/>
<dbReference type="Proteomes" id="UP000676409">
    <property type="component" value="Chromosome"/>
</dbReference>
<dbReference type="Pfam" id="PF07704">
    <property type="entry name" value="PSK_trans_fac"/>
    <property type="match status" value="1"/>
</dbReference>
<keyword evidence="2" id="KW-1185">Reference proteome</keyword>
<gene>
    <name evidence="1" type="ORF">KCG34_08705</name>
</gene>
<name>A0A975IWC2_9CAUL</name>
<dbReference type="RefSeq" id="WP_211939978.1">
    <property type="nucleotide sequence ID" value="NZ_CP073078.1"/>
</dbReference>
<dbReference type="InterPro" id="IPR011660">
    <property type="entry name" value="VapB-like"/>
</dbReference>
<dbReference type="AlphaFoldDB" id="A0A975IWC2"/>
<evidence type="ECO:0000313" key="2">
    <source>
        <dbReference type="Proteomes" id="UP000676409"/>
    </source>
</evidence>
<sequence>MLNIRNPRAAALARALAEKRRITMTDAVIEALSNELAREAETTPLKSRLGAIIDDFIRPERIVGRDLTKDEIDAMWGD</sequence>
<reference evidence="1" key="1">
    <citation type="submission" date="2021-04" db="EMBL/GenBank/DDBJ databases">
        <title>The complete genome sequence of Caulobacter sp. S6.</title>
        <authorList>
            <person name="Tang Y."/>
            <person name="Ouyang W."/>
            <person name="Liu Q."/>
            <person name="Huang B."/>
            <person name="Guo Z."/>
            <person name="Lei P."/>
        </authorList>
    </citation>
    <scope>NUCLEOTIDE SEQUENCE</scope>
    <source>
        <strain evidence="1">S6</strain>
    </source>
</reference>
<proteinExistence type="predicted"/>
<protein>
    <submittedName>
        <fullName evidence="1">Type II toxin-antitoxin system VapB family antitoxin</fullName>
    </submittedName>
</protein>